<dbReference type="Proteomes" id="UP001212152">
    <property type="component" value="Unassembled WGS sequence"/>
</dbReference>
<dbReference type="Pfam" id="PF00626">
    <property type="entry name" value="Gelsolin"/>
    <property type="match status" value="2"/>
</dbReference>
<organism evidence="4 5">
    <name type="scientific">Geranomyces variabilis</name>
    <dbReference type="NCBI Taxonomy" id="109894"/>
    <lineage>
        <taxon>Eukaryota</taxon>
        <taxon>Fungi</taxon>
        <taxon>Fungi incertae sedis</taxon>
        <taxon>Chytridiomycota</taxon>
        <taxon>Chytridiomycota incertae sedis</taxon>
        <taxon>Chytridiomycetes</taxon>
        <taxon>Spizellomycetales</taxon>
        <taxon>Powellomycetaceae</taxon>
        <taxon>Geranomyces</taxon>
    </lineage>
</organism>
<accession>A0AAD5TFT3</accession>
<dbReference type="AlphaFoldDB" id="A0AAD5TFT3"/>
<evidence type="ECO:0000256" key="1">
    <source>
        <dbReference type="ARBA" id="ARBA00022737"/>
    </source>
</evidence>
<feature type="compositionally biased region" description="Basic and acidic residues" evidence="2">
    <location>
        <begin position="492"/>
        <end position="530"/>
    </location>
</feature>
<reference evidence="4" key="1">
    <citation type="submission" date="2020-05" db="EMBL/GenBank/DDBJ databases">
        <title>Phylogenomic resolution of chytrid fungi.</title>
        <authorList>
            <person name="Stajich J.E."/>
            <person name="Amses K."/>
            <person name="Simmons R."/>
            <person name="Seto K."/>
            <person name="Myers J."/>
            <person name="Bonds A."/>
            <person name="Quandt C.A."/>
            <person name="Barry K."/>
            <person name="Liu P."/>
            <person name="Grigoriev I."/>
            <person name="Longcore J.E."/>
            <person name="James T.Y."/>
        </authorList>
    </citation>
    <scope>NUCLEOTIDE SEQUENCE</scope>
    <source>
        <strain evidence="4">JEL0379</strain>
    </source>
</reference>
<feature type="domain" description="Gelsolin-like" evidence="3">
    <location>
        <begin position="558"/>
        <end position="629"/>
    </location>
</feature>
<dbReference type="GO" id="GO:0051016">
    <property type="term" value="P:barbed-end actin filament capping"/>
    <property type="evidence" value="ECO:0007669"/>
    <property type="project" value="TreeGrafter"/>
</dbReference>
<feature type="region of interest" description="Disordered" evidence="2">
    <location>
        <begin position="489"/>
        <end position="530"/>
    </location>
</feature>
<feature type="region of interest" description="Disordered" evidence="2">
    <location>
        <begin position="1238"/>
        <end position="1260"/>
    </location>
</feature>
<evidence type="ECO:0000313" key="4">
    <source>
        <dbReference type="EMBL" id="KAJ3175356.1"/>
    </source>
</evidence>
<dbReference type="GO" id="GO:0051015">
    <property type="term" value="F:actin filament binding"/>
    <property type="evidence" value="ECO:0007669"/>
    <property type="project" value="InterPro"/>
</dbReference>
<dbReference type="SUPFAM" id="SSF55753">
    <property type="entry name" value="Actin depolymerizing proteins"/>
    <property type="match status" value="6"/>
</dbReference>
<proteinExistence type="predicted"/>
<dbReference type="GO" id="GO:0015629">
    <property type="term" value="C:actin cytoskeleton"/>
    <property type="evidence" value="ECO:0007669"/>
    <property type="project" value="TreeGrafter"/>
</dbReference>
<dbReference type="GO" id="GO:0051014">
    <property type="term" value="P:actin filament severing"/>
    <property type="evidence" value="ECO:0007669"/>
    <property type="project" value="TreeGrafter"/>
</dbReference>
<dbReference type="InterPro" id="IPR007122">
    <property type="entry name" value="Villin/Gelsolin"/>
</dbReference>
<feature type="compositionally biased region" description="Polar residues" evidence="2">
    <location>
        <begin position="1108"/>
        <end position="1117"/>
    </location>
</feature>
<dbReference type="Gene3D" id="3.40.20.10">
    <property type="entry name" value="Severin"/>
    <property type="match status" value="6"/>
</dbReference>
<gene>
    <name evidence="4" type="ORF">HDU87_006308</name>
</gene>
<feature type="domain" description="Gelsolin-like" evidence="3">
    <location>
        <begin position="416"/>
        <end position="481"/>
    </location>
</feature>
<dbReference type="SMART" id="SM00262">
    <property type="entry name" value="GEL"/>
    <property type="match status" value="5"/>
</dbReference>
<dbReference type="InterPro" id="IPR029006">
    <property type="entry name" value="ADF-H/Gelsolin-like_dom_sf"/>
</dbReference>
<feature type="compositionally biased region" description="Acidic residues" evidence="2">
    <location>
        <begin position="783"/>
        <end position="792"/>
    </location>
</feature>
<evidence type="ECO:0000259" key="3">
    <source>
        <dbReference type="Pfam" id="PF00626"/>
    </source>
</evidence>
<dbReference type="GO" id="GO:0005546">
    <property type="term" value="F:phosphatidylinositol-4,5-bisphosphate binding"/>
    <property type="evidence" value="ECO:0007669"/>
    <property type="project" value="TreeGrafter"/>
</dbReference>
<evidence type="ECO:0000256" key="2">
    <source>
        <dbReference type="SAM" id="MobiDB-lite"/>
    </source>
</evidence>
<dbReference type="GO" id="GO:0005737">
    <property type="term" value="C:cytoplasm"/>
    <property type="evidence" value="ECO:0007669"/>
    <property type="project" value="TreeGrafter"/>
</dbReference>
<feature type="region of interest" description="Disordered" evidence="2">
    <location>
        <begin position="748"/>
        <end position="792"/>
    </location>
</feature>
<dbReference type="EMBL" id="JADGJQ010000053">
    <property type="protein sequence ID" value="KAJ3175356.1"/>
    <property type="molecule type" value="Genomic_DNA"/>
</dbReference>
<keyword evidence="1" id="KW-0677">Repeat</keyword>
<sequence>MPVDSTLLRRASLWGSPLRDATDHDDNGAQRTTVMELERGLEKGHWNWALGGAGEAPGSLRGAGNPSANVGRTVSDYLKLMIPSSMTSFLSYAFTSTRTPQTAKRAAAHKFVLQTAEFYGADFSAQPVADPEIAALTTAGLNEVQLIEQEQTRAVQGSVFISALTKLATSRSRMDLETIAGEEGGDGSEAAREDTGLSLLIVPLGVPALDAPIPPPPAPPSAKKWTEAIRESMPAIDYSDVFPADIGHRAGVTVFRIEGLKPVLQPSSRRGRFCIADCYIVLHTVSRHATTSASKSNKSARNSVAADMEDDDETMMSHRIYVYIGAKAEIDKRFCAAMFSTGLRNWIYATRNVERETSGDESPDFLALFGTKFVLDENIDAAADTSLFVAQEKRWPCRMYMLCGNKEIKLRLVCPSARSLASANVFLLDWGTELYQWNGAQSSLQQKAKCRILTSRINRHERVGKAEIFEIEEGSETSEFWSVLGGPGAVSKPHDDRSDGEPHTSDDSDAEDDRRAHREETHAQQQADDARFAEIGDAPAVLYRAFEDLSDEVDTHIVKVGKLARAMLVSDAAYVLDAGVELFLWIGKNAPLDLRGMATELLARVAPLQKRPKWVGLHKLMEGHESEVFKLRFPDWDTTSQEVNWEEVKSPTLDQPRSIGSGAGMRVDVRALYAPPVPHDATTTAGVEATLQHANGLLQQVSAFVYTKGRFVQLPAAEKGHFFSDDAYVFLCVYRLEEERERARRVAKELRRRRTRASVGRSGGDTGDDQSSAASSERGTASDGEDASERGDDECGVECVVYFWQGRLASRLAYSTFKFKTQSEMEALVKHMYGCEVRVAFLEQGKEPIALLAHMGNAIVVHRGRRSDWLAKVGKPDVVPRMFHIRTDMRYKTTRAVEVPVRWGNLVSRDCFYIHAPGEGENSYLWRGRGASKEESRKAESMIGRILAVVGRGDEVTLPPTPSPSDHLTLTTHILCIQGAEPPDLVSMLLPPSLHARHPKVHTGTEYYYVPPPRFLRCSCTAGYFAVEEVVHWAQADLHPDVCVILDPGAPRTLWVWVGRGASDVVRKLCRKSVEVWLQRLDDGRGDSGVPPVFGDGSTAAWTPPPGTSSAAVTGSDENLAALSPQHGSTSNLQPRARAETAARRAVMAGFKARKRASSGNTIDVDDLNHLLANGVTPPPPSAPQQRFEEEDPDVVPDVAWILQGCEPPSFTSYFIGWDERPEPGSVTIGNAFTTAAGHERAAKQAAKRRASGARPATAR</sequence>
<name>A0AAD5TFT3_9FUNG</name>
<dbReference type="InterPro" id="IPR007123">
    <property type="entry name" value="Gelsolin-like_dom"/>
</dbReference>
<dbReference type="PANTHER" id="PTHR11977:SF51">
    <property type="entry name" value="PROTEIN FLIGHTLESS-1 HOMOLOG"/>
    <property type="match status" value="1"/>
</dbReference>
<dbReference type="PANTHER" id="PTHR11977">
    <property type="entry name" value="VILLIN"/>
    <property type="match status" value="1"/>
</dbReference>
<protein>
    <recommendedName>
        <fullName evidence="3">Gelsolin-like domain-containing protein</fullName>
    </recommendedName>
</protein>
<evidence type="ECO:0000313" key="5">
    <source>
        <dbReference type="Proteomes" id="UP001212152"/>
    </source>
</evidence>
<comment type="caution">
    <text evidence="4">The sequence shown here is derived from an EMBL/GenBank/DDBJ whole genome shotgun (WGS) entry which is preliminary data.</text>
</comment>
<dbReference type="GO" id="GO:0008154">
    <property type="term" value="P:actin polymerization or depolymerization"/>
    <property type="evidence" value="ECO:0007669"/>
    <property type="project" value="TreeGrafter"/>
</dbReference>
<dbReference type="GO" id="GO:0005634">
    <property type="term" value="C:nucleus"/>
    <property type="evidence" value="ECO:0007669"/>
    <property type="project" value="TreeGrafter"/>
</dbReference>
<feature type="compositionally biased region" description="Polar residues" evidence="2">
    <location>
        <begin position="769"/>
        <end position="779"/>
    </location>
</feature>
<keyword evidence="5" id="KW-1185">Reference proteome</keyword>
<feature type="region of interest" description="Disordered" evidence="2">
    <location>
        <begin position="1087"/>
        <end position="1141"/>
    </location>
</feature>